<evidence type="ECO:0000256" key="6">
    <source>
        <dbReference type="SAM" id="MobiDB-lite"/>
    </source>
</evidence>
<reference evidence="8 9" key="1">
    <citation type="submission" date="2021-12" db="EMBL/GenBank/DDBJ databases">
        <title>Discovery of the Pendulisporaceae a myxobacterial family with distinct sporulation behavior and unique specialized metabolism.</title>
        <authorList>
            <person name="Garcia R."/>
            <person name="Popoff A."/>
            <person name="Bader C.D."/>
            <person name="Loehr J."/>
            <person name="Walesch S."/>
            <person name="Walt C."/>
            <person name="Boldt J."/>
            <person name="Bunk B."/>
            <person name="Haeckl F.J.F.P.J."/>
            <person name="Gunesch A.P."/>
            <person name="Birkelbach J."/>
            <person name="Nuebel U."/>
            <person name="Pietschmann T."/>
            <person name="Bach T."/>
            <person name="Mueller R."/>
        </authorList>
    </citation>
    <scope>NUCLEOTIDE SEQUENCE [LARGE SCALE GENOMIC DNA]</scope>
    <source>
        <strain evidence="8 9">MSr11954</strain>
    </source>
</reference>
<accession>A0ABZ2LSX5</accession>
<evidence type="ECO:0000256" key="1">
    <source>
        <dbReference type="ARBA" id="ARBA00009179"/>
    </source>
</evidence>
<keyword evidence="9" id="KW-1185">Reference proteome</keyword>
<protein>
    <submittedName>
        <fullName evidence="8">S41 family peptidase</fullName>
    </submittedName>
</protein>
<dbReference type="InterPro" id="IPR005151">
    <property type="entry name" value="Tail-specific_protease"/>
</dbReference>
<evidence type="ECO:0000256" key="2">
    <source>
        <dbReference type="ARBA" id="ARBA00022670"/>
    </source>
</evidence>
<dbReference type="InterPro" id="IPR036034">
    <property type="entry name" value="PDZ_sf"/>
</dbReference>
<dbReference type="InterPro" id="IPR004447">
    <property type="entry name" value="Peptidase_S41A"/>
</dbReference>
<keyword evidence="4 5" id="KW-0720">Serine protease</keyword>
<keyword evidence="3 5" id="KW-0378">Hydrolase</keyword>
<dbReference type="NCBIfam" id="TIGR00225">
    <property type="entry name" value="prc"/>
    <property type="match status" value="1"/>
</dbReference>
<feature type="compositionally biased region" description="Basic and acidic residues" evidence="6">
    <location>
        <begin position="493"/>
        <end position="522"/>
    </location>
</feature>
<dbReference type="InterPro" id="IPR029045">
    <property type="entry name" value="ClpP/crotonase-like_dom_sf"/>
</dbReference>
<dbReference type="Gene3D" id="2.30.42.10">
    <property type="match status" value="1"/>
</dbReference>
<dbReference type="PROSITE" id="PS50106">
    <property type="entry name" value="PDZ"/>
    <property type="match status" value="1"/>
</dbReference>
<dbReference type="Proteomes" id="UP001370348">
    <property type="component" value="Chromosome"/>
</dbReference>
<sequence>MPFSQRLFRVAALLVGFGFATFLALRLQGGGLWEGLTPAIAANNAAFGLQNKASYDLTSLKVVNEVLRNVRDRYVDPKRVKPREMLLSALNYVQRDVAQVIVLHDEGAPTVKIRVDTQEREFRVDNVQGPWDVSARLREVFAFVQDGLKGTEVDLREVEYAACNGMLHTLDPHSVLLSPEAYKEMTLSTSGQFGGLGIVISIRDQQLTVINPMPGTPAGRAGIKKYDRIVKINTESTLNMGLNEAVNHLRGAPGSKVTVHVHRDGPDGWQGSRPFELTRETIRVASIESKLLEGNIGYIRLKQFQANSAAELDDALRTLKKSGELKGLVLDLRGNPGGLLDQAARVADKFLSEGPIVATVGNPSEGREEKNAHVDGTEPNYPIALLVNGSSASASEIVAGAMKNHDRAVLIGDTTFGKGSVQLVFTELPDKAALKLTIAQYLTEPGDVSIQGTGVTPDIQLDPMTVDAQEMDLTVDTGGLKERDLSRSLSNARAREGQRPTETVRYDLPQKDRQELRERGGDPDDNFAMDFQIRFAREFVSKVPAGKRLDQLRAAKNVIAEVRATELNKVAAELKTIGVDWTDAPADVPQAQAPIAASLFDVKMETERPQNEVTAGDPMTLKVTVTNKGTSPLYRLYAVSKSDNPLFDNKELVIGRLDPGKSKTATAPLGWCDVEGHKIGSTAPLPKDAPRICRVPRDTLTRADGIKVHFEEARGRAPADAEMRATIRALERPVFAYAYQVADNRRGNGDGRIQKDEGVTVYLTVRNVGKGRSYETQANLRNLSGDGLLLHDGRFDLSNMNPGETRKVAFTFDVQSQLPDAEAKVELSIADRDLRESVSEKIRMPIAAPIALQAGSGAMRAKGGGAELLQAPEAGARVIGRLPAGSAAGVMGTATEFTKLALGAGRFAFARTRDLEAGGAASGTVNFEETMAHAPPSIELAATSLATRDSHTAIKATAGDSERLLDAYIFVGSRKTFYRSNRGAADPKRMTFEADLPLRPGVNVVSIVARESPDTSTRKTFIVRRDGPNGELLATPKTDDDLAENVIGGDND</sequence>
<dbReference type="CDD" id="cd06782">
    <property type="entry name" value="cpPDZ_CPP-like"/>
    <property type="match status" value="1"/>
</dbReference>
<dbReference type="NCBIfam" id="TIGR03900">
    <property type="entry name" value="prc_long_Delta"/>
    <property type="match status" value="1"/>
</dbReference>
<dbReference type="SUPFAM" id="SSF50156">
    <property type="entry name" value="PDZ domain-like"/>
    <property type="match status" value="1"/>
</dbReference>
<proteinExistence type="inferred from homology"/>
<dbReference type="Gene3D" id="3.90.226.10">
    <property type="entry name" value="2-enoyl-CoA Hydratase, Chain A, domain 1"/>
    <property type="match status" value="1"/>
</dbReference>
<evidence type="ECO:0000256" key="5">
    <source>
        <dbReference type="RuleBase" id="RU004404"/>
    </source>
</evidence>
<feature type="domain" description="PDZ" evidence="7">
    <location>
        <begin position="184"/>
        <end position="254"/>
    </location>
</feature>
<dbReference type="Pfam" id="PF00595">
    <property type="entry name" value="PDZ"/>
    <property type="match status" value="1"/>
</dbReference>
<dbReference type="SUPFAM" id="SSF52096">
    <property type="entry name" value="ClpP/crotonase"/>
    <property type="match status" value="1"/>
</dbReference>
<dbReference type="SMART" id="SM00245">
    <property type="entry name" value="TSPc"/>
    <property type="match status" value="1"/>
</dbReference>
<feature type="region of interest" description="Disordered" evidence="6">
    <location>
        <begin position="1027"/>
        <end position="1052"/>
    </location>
</feature>
<keyword evidence="2 5" id="KW-0645">Protease</keyword>
<evidence type="ECO:0000256" key="4">
    <source>
        <dbReference type="ARBA" id="ARBA00022825"/>
    </source>
</evidence>
<evidence type="ECO:0000313" key="8">
    <source>
        <dbReference type="EMBL" id="WXB12270.1"/>
    </source>
</evidence>
<evidence type="ECO:0000259" key="7">
    <source>
        <dbReference type="PROSITE" id="PS50106"/>
    </source>
</evidence>
<dbReference type="PANTHER" id="PTHR32060:SF30">
    <property type="entry name" value="CARBOXY-TERMINAL PROCESSING PROTEASE CTPA"/>
    <property type="match status" value="1"/>
</dbReference>
<organism evidence="8 9">
    <name type="scientific">Pendulispora albinea</name>
    <dbReference type="NCBI Taxonomy" id="2741071"/>
    <lineage>
        <taxon>Bacteria</taxon>
        <taxon>Pseudomonadati</taxon>
        <taxon>Myxococcota</taxon>
        <taxon>Myxococcia</taxon>
        <taxon>Myxococcales</taxon>
        <taxon>Sorangiineae</taxon>
        <taxon>Pendulisporaceae</taxon>
        <taxon>Pendulispora</taxon>
    </lineage>
</organism>
<name>A0ABZ2LSX5_9BACT</name>
<dbReference type="SMART" id="SM00228">
    <property type="entry name" value="PDZ"/>
    <property type="match status" value="1"/>
</dbReference>
<dbReference type="PANTHER" id="PTHR32060">
    <property type="entry name" value="TAIL-SPECIFIC PROTEASE"/>
    <property type="match status" value="1"/>
</dbReference>
<evidence type="ECO:0000256" key="3">
    <source>
        <dbReference type="ARBA" id="ARBA00022801"/>
    </source>
</evidence>
<dbReference type="EMBL" id="CP089984">
    <property type="protein sequence ID" value="WXB12270.1"/>
    <property type="molecule type" value="Genomic_DNA"/>
</dbReference>
<dbReference type="RefSeq" id="WP_394821890.1">
    <property type="nucleotide sequence ID" value="NZ_CP089984.1"/>
</dbReference>
<gene>
    <name evidence="8" type="ORF">LZC94_31025</name>
</gene>
<dbReference type="CDD" id="cd07560">
    <property type="entry name" value="Peptidase_S41_CPP"/>
    <property type="match status" value="1"/>
</dbReference>
<evidence type="ECO:0000313" key="9">
    <source>
        <dbReference type="Proteomes" id="UP001370348"/>
    </source>
</evidence>
<dbReference type="Pfam" id="PF03572">
    <property type="entry name" value="Peptidase_S41"/>
    <property type="match status" value="1"/>
</dbReference>
<feature type="region of interest" description="Disordered" evidence="6">
    <location>
        <begin position="477"/>
        <end position="524"/>
    </location>
</feature>
<dbReference type="InterPro" id="IPR023831">
    <property type="entry name" value="MXAN_5808-like"/>
</dbReference>
<comment type="similarity">
    <text evidence="1 5">Belongs to the peptidase S41A family.</text>
</comment>
<dbReference type="InterPro" id="IPR001478">
    <property type="entry name" value="PDZ"/>
</dbReference>
<dbReference type="Gene3D" id="3.30.750.44">
    <property type="match status" value="1"/>
</dbReference>